<evidence type="ECO:0000256" key="5">
    <source>
        <dbReference type="SAM" id="Coils"/>
    </source>
</evidence>
<dbReference type="GO" id="GO:0042073">
    <property type="term" value="P:intraciliary transport"/>
    <property type="evidence" value="ECO:0007669"/>
    <property type="project" value="TreeGrafter"/>
</dbReference>
<dbReference type="EMBL" id="GECZ01007142">
    <property type="protein sequence ID" value="JAS62627.1"/>
    <property type="molecule type" value="Transcribed_RNA"/>
</dbReference>
<feature type="coiled-coil region" evidence="5">
    <location>
        <begin position="67"/>
        <end position="111"/>
    </location>
</feature>
<dbReference type="GO" id="GO:0005815">
    <property type="term" value="C:microtubule organizing center"/>
    <property type="evidence" value="ECO:0007669"/>
    <property type="project" value="TreeGrafter"/>
</dbReference>
<reference evidence="6" key="1">
    <citation type="submission" date="2015-11" db="EMBL/GenBank/DDBJ databases">
        <title>De novo transcriptome assembly of four potential Pierce s Disease insect vectors from Arizona vineyards.</title>
        <authorList>
            <person name="Tassone E.E."/>
        </authorList>
    </citation>
    <scope>NUCLEOTIDE SEQUENCE</scope>
</reference>
<sequence length="165" mass="19657">TCEDWRFRFEEMKTVLKKLSQDFLKPIRIDVEKFVQNAKDDLEKVGNRERYFNRNFKHLLEQYHKANDHLLNSKELLEKSDKELENKNTQLSDLNNNIRSLKQTLSNGESSAVKESPLIDVKMKLALIEKEIREFNIRIELQQTVLLSHWINRSTLMKNSMYSIS</sequence>
<dbReference type="InterPro" id="IPR019530">
    <property type="entry name" value="Intra-flagellar_transport_57"/>
</dbReference>
<proteinExistence type="inferred from homology"/>
<dbReference type="PANTHER" id="PTHR16011">
    <property type="entry name" value="IFT57/HIPPI"/>
    <property type="match status" value="1"/>
</dbReference>
<dbReference type="GO" id="GO:0005794">
    <property type="term" value="C:Golgi apparatus"/>
    <property type="evidence" value="ECO:0007669"/>
    <property type="project" value="TreeGrafter"/>
</dbReference>
<feature type="non-terminal residue" evidence="6">
    <location>
        <position position="1"/>
    </location>
</feature>
<name>A0A1B6GJL5_9HEMI</name>
<dbReference type="GO" id="GO:0005929">
    <property type="term" value="C:cilium"/>
    <property type="evidence" value="ECO:0007669"/>
    <property type="project" value="UniProtKB-SubCell"/>
</dbReference>
<keyword evidence="5" id="KW-0175">Coiled coil</keyword>
<evidence type="ECO:0000256" key="4">
    <source>
        <dbReference type="ARBA" id="ARBA00023273"/>
    </source>
</evidence>
<protein>
    <submittedName>
        <fullName evidence="6">Uncharacterized protein</fullName>
    </submittedName>
</protein>
<accession>A0A1B6GJL5</accession>
<dbReference type="Pfam" id="PF10498">
    <property type="entry name" value="IFT57"/>
    <property type="match status" value="1"/>
</dbReference>
<dbReference type="GO" id="GO:1905515">
    <property type="term" value="P:non-motile cilium assembly"/>
    <property type="evidence" value="ECO:0007669"/>
    <property type="project" value="TreeGrafter"/>
</dbReference>
<organism evidence="6">
    <name type="scientific">Cuerna arida</name>
    <dbReference type="NCBI Taxonomy" id="1464854"/>
    <lineage>
        <taxon>Eukaryota</taxon>
        <taxon>Metazoa</taxon>
        <taxon>Ecdysozoa</taxon>
        <taxon>Arthropoda</taxon>
        <taxon>Hexapoda</taxon>
        <taxon>Insecta</taxon>
        <taxon>Pterygota</taxon>
        <taxon>Neoptera</taxon>
        <taxon>Paraneoptera</taxon>
        <taxon>Hemiptera</taxon>
        <taxon>Auchenorrhyncha</taxon>
        <taxon>Membracoidea</taxon>
        <taxon>Cicadellidae</taxon>
        <taxon>Cicadellinae</taxon>
        <taxon>Proconiini</taxon>
        <taxon>Cuerna</taxon>
    </lineage>
</organism>
<comment type="similarity">
    <text evidence="2">Belongs to the IFT57 family.</text>
</comment>
<evidence type="ECO:0000313" key="6">
    <source>
        <dbReference type="EMBL" id="JAS62627.1"/>
    </source>
</evidence>
<keyword evidence="3" id="KW-0969">Cilium</keyword>
<dbReference type="GO" id="GO:0030992">
    <property type="term" value="C:intraciliary transport particle B"/>
    <property type="evidence" value="ECO:0007669"/>
    <property type="project" value="TreeGrafter"/>
</dbReference>
<evidence type="ECO:0000256" key="1">
    <source>
        <dbReference type="ARBA" id="ARBA00004138"/>
    </source>
</evidence>
<evidence type="ECO:0000256" key="3">
    <source>
        <dbReference type="ARBA" id="ARBA00023069"/>
    </source>
</evidence>
<gene>
    <name evidence="6" type="ORF">g.49911</name>
</gene>
<dbReference type="PANTHER" id="PTHR16011:SF0">
    <property type="entry name" value="INTRAFLAGELLAR TRANSPORT PROTEIN 57 HOMOLOG"/>
    <property type="match status" value="1"/>
</dbReference>
<evidence type="ECO:0000256" key="2">
    <source>
        <dbReference type="ARBA" id="ARBA00009415"/>
    </source>
</evidence>
<keyword evidence="4" id="KW-0966">Cell projection</keyword>
<dbReference type="AlphaFoldDB" id="A0A1B6GJL5"/>
<comment type="subcellular location">
    <subcellularLocation>
        <location evidence="1">Cell projection</location>
        <location evidence="1">Cilium</location>
    </subcellularLocation>
</comment>